<reference evidence="5 6" key="1">
    <citation type="submission" date="2023-11" db="EMBL/GenBank/DDBJ databases">
        <title>Halocaridina rubra genome assembly.</title>
        <authorList>
            <person name="Smith C."/>
        </authorList>
    </citation>
    <scope>NUCLEOTIDE SEQUENCE [LARGE SCALE GENOMIC DNA]</scope>
    <source>
        <strain evidence="5">EP-1</strain>
        <tissue evidence="5">Whole</tissue>
    </source>
</reference>
<dbReference type="GO" id="GO:0005615">
    <property type="term" value="C:extracellular space"/>
    <property type="evidence" value="ECO:0007669"/>
    <property type="project" value="TreeGrafter"/>
</dbReference>
<keyword evidence="6" id="KW-1185">Reference proteome</keyword>
<evidence type="ECO:0000256" key="2">
    <source>
        <dbReference type="PROSITE-ProRule" id="PRU00497"/>
    </source>
</evidence>
<keyword evidence="4" id="KW-0732">Signal</keyword>
<dbReference type="InterPro" id="IPR000618">
    <property type="entry name" value="Insect_cuticle"/>
</dbReference>
<dbReference type="PANTHER" id="PTHR12236:SF95">
    <property type="entry name" value="CUTICULAR PROTEIN 76BD, ISOFORM C-RELATED"/>
    <property type="match status" value="1"/>
</dbReference>
<gene>
    <name evidence="5" type="ORF">SK128_021177</name>
</gene>
<feature type="compositionally biased region" description="Low complexity" evidence="3">
    <location>
        <begin position="130"/>
        <end position="179"/>
    </location>
</feature>
<keyword evidence="1 2" id="KW-0193">Cuticle</keyword>
<dbReference type="InterPro" id="IPR051217">
    <property type="entry name" value="Insect_Cuticle_Struc_Prot"/>
</dbReference>
<evidence type="ECO:0000256" key="1">
    <source>
        <dbReference type="ARBA" id="ARBA00022460"/>
    </source>
</evidence>
<proteinExistence type="predicted"/>
<dbReference type="Pfam" id="PF00379">
    <property type="entry name" value="Chitin_bind_4"/>
    <property type="match status" value="1"/>
</dbReference>
<protein>
    <recommendedName>
        <fullName evidence="7">Cuticle protein</fullName>
    </recommendedName>
</protein>
<accession>A0AAN8XM05</accession>
<feature type="chain" id="PRO_5042871763" description="Cuticle protein" evidence="4">
    <location>
        <begin position="19"/>
        <end position="218"/>
    </location>
</feature>
<dbReference type="InterPro" id="IPR031311">
    <property type="entry name" value="CHIT_BIND_RR_consensus"/>
</dbReference>
<dbReference type="EMBL" id="JAXCGZ010004344">
    <property type="protein sequence ID" value="KAK7081914.1"/>
    <property type="molecule type" value="Genomic_DNA"/>
</dbReference>
<dbReference type="AlphaFoldDB" id="A0AAN8XM05"/>
<evidence type="ECO:0000313" key="5">
    <source>
        <dbReference type="EMBL" id="KAK7081914.1"/>
    </source>
</evidence>
<evidence type="ECO:0000313" key="6">
    <source>
        <dbReference type="Proteomes" id="UP001381693"/>
    </source>
</evidence>
<feature type="compositionally biased region" description="Low complexity" evidence="3">
    <location>
        <begin position="194"/>
        <end position="218"/>
    </location>
</feature>
<comment type="caution">
    <text evidence="5">The sequence shown here is derived from an EMBL/GenBank/DDBJ whole genome shotgun (WGS) entry which is preliminary data.</text>
</comment>
<dbReference type="PROSITE" id="PS00233">
    <property type="entry name" value="CHIT_BIND_RR_1"/>
    <property type="match status" value="1"/>
</dbReference>
<dbReference type="GO" id="GO:0042302">
    <property type="term" value="F:structural constituent of cuticle"/>
    <property type="evidence" value="ECO:0007669"/>
    <property type="project" value="UniProtKB-UniRule"/>
</dbReference>
<dbReference type="Proteomes" id="UP001381693">
    <property type="component" value="Unassembled WGS sequence"/>
</dbReference>
<evidence type="ECO:0008006" key="7">
    <source>
        <dbReference type="Google" id="ProtNLM"/>
    </source>
</evidence>
<name>A0AAN8XM05_HALRR</name>
<organism evidence="5 6">
    <name type="scientific">Halocaridina rubra</name>
    <name type="common">Hawaiian red shrimp</name>
    <dbReference type="NCBI Taxonomy" id="373956"/>
    <lineage>
        <taxon>Eukaryota</taxon>
        <taxon>Metazoa</taxon>
        <taxon>Ecdysozoa</taxon>
        <taxon>Arthropoda</taxon>
        <taxon>Crustacea</taxon>
        <taxon>Multicrustacea</taxon>
        <taxon>Malacostraca</taxon>
        <taxon>Eumalacostraca</taxon>
        <taxon>Eucarida</taxon>
        <taxon>Decapoda</taxon>
        <taxon>Pleocyemata</taxon>
        <taxon>Caridea</taxon>
        <taxon>Atyoidea</taxon>
        <taxon>Atyidae</taxon>
        <taxon>Halocaridina</taxon>
    </lineage>
</organism>
<feature type="signal peptide" evidence="4">
    <location>
        <begin position="1"/>
        <end position="18"/>
    </location>
</feature>
<feature type="region of interest" description="Disordered" evidence="3">
    <location>
        <begin position="109"/>
        <end position="218"/>
    </location>
</feature>
<evidence type="ECO:0000256" key="4">
    <source>
        <dbReference type="SAM" id="SignalP"/>
    </source>
</evidence>
<evidence type="ECO:0000256" key="3">
    <source>
        <dbReference type="SAM" id="MobiDB-lite"/>
    </source>
</evidence>
<dbReference type="GO" id="GO:0031012">
    <property type="term" value="C:extracellular matrix"/>
    <property type="evidence" value="ECO:0007669"/>
    <property type="project" value="TreeGrafter"/>
</dbReference>
<sequence length="218" mass="22672">MVLLKVLVVAVAATLVASHPTSDPNELARTQLQEQAQREIDPSLRFNYKYEVKSDDTRDEKQHEETLDNGVLIGTYSLVQPDGTLRTVNYRADGQTGFQAQVSYQEGYADPITSSTGSQFVPDASSRRVSGSQFASRSPSGSSSSELGPNSSASGSSRLRFGSGASSGSSGSHFNPASSESGPSGARFGSDTPGASGLSGSRFGSSVSDSLSSQFAPG</sequence>
<dbReference type="PANTHER" id="PTHR12236">
    <property type="entry name" value="STRUCTURAL CONTITUENT OF CUTICLE"/>
    <property type="match status" value="1"/>
</dbReference>
<dbReference type="PROSITE" id="PS51155">
    <property type="entry name" value="CHIT_BIND_RR_2"/>
    <property type="match status" value="1"/>
</dbReference>